<name>A0A8G1UAB7_9ACTN</name>
<evidence type="ECO:0000256" key="6">
    <source>
        <dbReference type="ARBA" id="ARBA00023136"/>
    </source>
</evidence>
<keyword evidence="7 11" id="KW-0012">Acyltransferase</keyword>
<gene>
    <name evidence="11" type="ORF">EDD39_7433</name>
</gene>
<dbReference type="PANTHER" id="PTHR38686">
    <property type="entry name" value="APOLIPOPROTEIN N-ACYLTRANSFERASE"/>
    <property type="match status" value="1"/>
</dbReference>
<proteinExistence type="predicted"/>
<comment type="subcellular location">
    <subcellularLocation>
        <location evidence="1">Cell membrane</location>
        <topology evidence="1">Multi-pass membrane protein</topology>
    </subcellularLocation>
</comment>
<dbReference type="Gene3D" id="3.60.110.10">
    <property type="entry name" value="Carbon-nitrogen hydrolase"/>
    <property type="match status" value="1"/>
</dbReference>
<dbReference type="Pfam" id="PF20154">
    <property type="entry name" value="LNT_N"/>
    <property type="match status" value="1"/>
</dbReference>
<keyword evidence="4 9" id="KW-0812">Transmembrane</keyword>
<feature type="transmembrane region" description="Helical" evidence="9">
    <location>
        <begin position="191"/>
        <end position="211"/>
    </location>
</feature>
<keyword evidence="6 9" id="KW-0472">Membrane</keyword>
<dbReference type="GO" id="GO:0016410">
    <property type="term" value="F:N-acyltransferase activity"/>
    <property type="evidence" value="ECO:0007669"/>
    <property type="project" value="InterPro"/>
</dbReference>
<dbReference type="InterPro" id="IPR004563">
    <property type="entry name" value="Apolipo_AcylTrfase"/>
</dbReference>
<evidence type="ECO:0000256" key="7">
    <source>
        <dbReference type="ARBA" id="ARBA00023315"/>
    </source>
</evidence>
<feature type="domain" description="CN hydrolase" evidence="10">
    <location>
        <begin position="247"/>
        <end position="464"/>
    </location>
</feature>
<evidence type="ECO:0000256" key="4">
    <source>
        <dbReference type="ARBA" id="ARBA00022692"/>
    </source>
</evidence>
<feature type="region of interest" description="Disordered" evidence="8">
    <location>
        <begin position="498"/>
        <end position="537"/>
    </location>
</feature>
<feature type="transmembrane region" description="Helical" evidence="9">
    <location>
        <begin position="56"/>
        <end position="74"/>
    </location>
</feature>
<evidence type="ECO:0000313" key="11">
    <source>
        <dbReference type="EMBL" id="ROR35770.1"/>
    </source>
</evidence>
<reference evidence="11 12" key="1">
    <citation type="submission" date="2018-11" db="EMBL/GenBank/DDBJ databases">
        <title>Sequencing the genomes of 1000 actinobacteria strains.</title>
        <authorList>
            <person name="Klenk H.-P."/>
        </authorList>
    </citation>
    <scope>NUCLEOTIDE SEQUENCE [LARGE SCALE GENOMIC DNA]</scope>
    <source>
        <strain evidence="11 12">DSM 44780</strain>
    </source>
</reference>
<protein>
    <submittedName>
        <fullName evidence="11">Apolipoprotein N-acyltransferase</fullName>
    </submittedName>
</protein>
<dbReference type="GO" id="GO:0042158">
    <property type="term" value="P:lipoprotein biosynthetic process"/>
    <property type="evidence" value="ECO:0007669"/>
    <property type="project" value="InterPro"/>
</dbReference>
<keyword evidence="2" id="KW-1003">Cell membrane</keyword>
<dbReference type="InterPro" id="IPR036526">
    <property type="entry name" value="C-N_Hydrolase_sf"/>
</dbReference>
<evidence type="ECO:0000256" key="1">
    <source>
        <dbReference type="ARBA" id="ARBA00004651"/>
    </source>
</evidence>
<dbReference type="AlphaFoldDB" id="A0A8G1UAB7"/>
<dbReference type="EMBL" id="RJVJ01000003">
    <property type="protein sequence ID" value="ROR35770.1"/>
    <property type="molecule type" value="Genomic_DNA"/>
</dbReference>
<keyword evidence="11" id="KW-0449">Lipoprotein</keyword>
<feature type="transmembrane region" description="Helical" evidence="9">
    <location>
        <begin position="113"/>
        <end position="135"/>
    </location>
</feature>
<dbReference type="Proteomes" id="UP000267408">
    <property type="component" value="Unassembled WGS sequence"/>
</dbReference>
<dbReference type="PANTHER" id="PTHR38686:SF1">
    <property type="entry name" value="APOLIPOPROTEIN N-ACYLTRANSFERASE"/>
    <property type="match status" value="1"/>
</dbReference>
<evidence type="ECO:0000313" key="12">
    <source>
        <dbReference type="Proteomes" id="UP000267408"/>
    </source>
</evidence>
<keyword evidence="5 9" id="KW-1133">Transmembrane helix</keyword>
<organism evidence="11 12">
    <name type="scientific">Kitasatospora cineracea</name>
    <dbReference type="NCBI Taxonomy" id="88074"/>
    <lineage>
        <taxon>Bacteria</taxon>
        <taxon>Bacillati</taxon>
        <taxon>Actinomycetota</taxon>
        <taxon>Actinomycetes</taxon>
        <taxon>Kitasatosporales</taxon>
        <taxon>Streptomycetaceae</taxon>
        <taxon>Kitasatospora</taxon>
    </lineage>
</organism>
<evidence type="ECO:0000259" key="10">
    <source>
        <dbReference type="PROSITE" id="PS50263"/>
    </source>
</evidence>
<feature type="transmembrane region" description="Helical" evidence="9">
    <location>
        <begin position="80"/>
        <end position="101"/>
    </location>
</feature>
<evidence type="ECO:0000256" key="2">
    <source>
        <dbReference type="ARBA" id="ARBA00022475"/>
    </source>
</evidence>
<accession>A0A8G1UAB7</accession>
<sequence length="537" mass="57174">MTDRPSLRAATGPALLLLLGTVAQCFAVGGRFDLAPAAWLFPVLLLRFTRTGRAWWGGLGVWAANTVAALCWLVESRMGLVPVTVAGAAALSALLALPFLLDRLLAARLRPTAALLLFPAAFAGAEFLITLVSPFGTAYGNLAVTQDGDLPLLQLLPLTGSYGVAFLVGWFAAVANRLLEQRSWRPARRAVAVHLAVLLAVLGAGSVRLAFLPPRAPTVRVAGVSADRAALDGQRAAFARVPGGSRRDLATAPPAELLPAVTAVERSLLDATRREAGAGAKIVVWPEGAVKAQESYAGSVIAHAQEEARRSGVYLEIGIETFGATGPAYGRDMVLLIDPAGAVRWTYDKAHPVPGSESYTPGDGEVPVVDTPYGRLATVICYDADFPALMRVDADIMLVPAHDWREYGLAHTRKAALRAVENGYALFRQDSEGVTAAFDRQGRVLATTDYFTTDRQATVAYLPTRGAPTPYTRIGDTFAWLCLALTLGLSTAALVRPRRPDAEEPSSFRVSSRNRTTSPSRRRGRPSPASTFTEAAP</sequence>
<keyword evidence="3 11" id="KW-0808">Transferase</keyword>
<dbReference type="GO" id="GO:0005886">
    <property type="term" value="C:plasma membrane"/>
    <property type="evidence" value="ECO:0007669"/>
    <property type="project" value="UniProtKB-SubCell"/>
</dbReference>
<comment type="caution">
    <text evidence="11">The sequence shown here is derived from an EMBL/GenBank/DDBJ whole genome shotgun (WGS) entry which is preliminary data.</text>
</comment>
<dbReference type="InterPro" id="IPR045378">
    <property type="entry name" value="LNT_N"/>
</dbReference>
<dbReference type="SUPFAM" id="SSF56317">
    <property type="entry name" value="Carbon-nitrogen hydrolase"/>
    <property type="match status" value="1"/>
</dbReference>
<evidence type="ECO:0000256" key="5">
    <source>
        <dbReference type="ARBA" id="ARBA00022989"/>
    </source>
</evidence>
<evidence type="ECO:0000256" key="8">
    <source>
        <dbReference type="SAM" id="MobiDB-lite"/>
    </source>
</evidence>
<evidence type="ECO:0000256" key="9">
    <source>
        <dbReference type="SAM" id="Phobius"/>
    </source>
</evidence>
<dbReference type="RefSeq" id="WP_123563937.1">
    <property type="nucleotide sequence ID" value="NZ_RJVJ01000003.1"/>
</dbReference>
<evidence type="ECO:0000256" key="3">
    <source>
        <dbReference type="ARBA" id="ARBA00022679"/>
    </source>
</evidence>
<dbReference type="InterPro" id="IPR003010">
    <property type="entry name" value="C-N_Hydrolase"/>
</dbReference>
<dbReference type="Pfam" id="PF00795">
    <property type="entry name" value="CN_hydrolase"/>
    <property type="match status" value="1"/>
</dbReference>
<dbReference type="PROSITE" id="PS50263">
    <property type="entry name" value="CN_HYDROLASE"/>
    <property type="match status" value="1"/>
</dbReference>
<feature type="transmembrane region" description="Helical" evidence="9">
    <location>
        <begin position="155"/>
        <end position="179"/>
    </location>
</feature>
<dbReference type="OrthoDB" id="9811121at2"/>